<name>A0ABV5SYZ4_9MICO</name>
<accession>A0ABV5SYZ4</accession>
<dbReference type="CDD" id="cd16282">
    <property type="entry name" value="metallo-hydrolase-like_MBL-fold"/>
    <property type="match status" value="1"/>
</dbReference>
<dbReference type="Pfam" id="PF00753">
    <property type="entry name" value="Lactamase_B"/>
    <property type="match status" value="1"/>
</dbReference>
<evidence type="ECO:0000313" key="3">
    <source>
        <dbReference type="Proteomes" id="UP001589611"/>
    </source>
</evidence>
<dbReference type="InterPro" id="IPR001279">
    <property type="entry name" value="Metallo-B-lactamas"/>
</dbReference>
<dbReference type="SUPFAM" id="SSF56281">
    <property type="entry name" value="Metallo-hydrolase/oxidoreductase"/>
    <property type="match status" value="1"/>
</dbReference>
<dbReference type="EMBL" id="JBHMBE010000002">
    <property type="protein sequence ID" value="MFB9645567.1"/>
    <property type="molecule type" value="Genomic_DNA"/>
</dbReference>
<keyword evidence="3" id="KW-1185">Reference proteome</keyword>
<dbReference type="Gene3D" id="3.60.15.10">
    <property type="entry name" value="Ribonuclease Z/Hydroxyacylglutathione hydrolase-like"/>
    <property type="match status" value="1"/>
</dbReference>
<proteinExistence type="predicted"/>
<organism evidence="2 3">
    <name type="scientific">Microbacterium terregens</name>
    <dbReference type="NCBI Taxonomy" id="69363"/>
    <lineage>
        <taxon>Bacteria</taxon>
        <taxon>Bacillati</taxon>
        <taxon>Actinomycetota</taxon>
        <taxon>Actinomycetes</taxon>
        <taxon>Micrococcales</taxon>
        <taxon>Microbacteriaceae</taxon>
        <taxon>Microbacterium</taxon>
    </lineage>
</organism>
<reference evidence="2 3" key="1">
    <citation type="submission" date="2024-09" db="EMBL/GenBank/DDBJ databases">
        <authorList>
            <person name="Sun Q."/>
            <person name="Mori K."/>
        </authorList>
    </citation>
    <scope>NUCLEOTIDE SEQUENCE [LARGE SCALE GENOMIC DNA]</scope>
    <source>
        <strain evidence="2 3">JCM 1342</strain>
    </source>
</reference>
<dbReference type="Proteomes" id="UP001589611">
    <property type="component" value="Unassembled WGS sequence"/>
</dbReference>
<evidence type="ECO:0000259" key="1">
    <source>
        <dbReference type="SMART" id="SM00849"/>
    </source>
</evidence>
<dbReference type="InterPro" id="IPR050855">
    <property type="entry name" value="NDM-1-like"/>
</dbReference>
<comment type="caution">
    <text evidence="2">The sequence shown here is derived from an EMBL/GenBank/DDBJ whole genome shotgun (WGS) entry which is preliminary data.</text>
</comment>
<dbReference type="RefSeq" id="WP_344714734.1">
    <property type="nucleotide sequence ID" value="NZ_BAAAWH010000001.1"/>
</dbReference>
<gene>
    <name evidence="2" type="ORF">ACFFPJ_07135</name>
</gene>
<protein>
    <submittedName>
        <fullName evidence="2">MBL fold metallo-hydrolase</fullName>
    </submittedName>
</protein>
<feature type="domain" description="Metallo-beta-lactamase" evidence="1">
    <location>
        <begin position="38"/>
        <end position="223"/>
    </location>
</feature>
<dbReference type="InterPro" id="IPR036866">
    <property type="entry name" value="RibonucZ/Hydroxyglut_hydro"/>
</dbReference>
<sequence>MSTANTAETQRDGLAPSRFFEVAEGVYAFIQDDGTWWINNAGLVLGDAAGILIDTCTTAQRTKDLLSSAVGVSAGLPLRYALNTHHHGDHTFGNSLLPTDTSLIGHTLMREGLVAERSLEDFPPFWTPKPELSDLSKRLPDVTIHSQGAVHLGSRAVELHHPGYVAHTAGDLAAWVPDVRVLFVGDLLFPGHTPMLLAGSPAGAIRALDWIAGFDAEVIVPGHGEVVERSAIDGVLADHRRYYDFVLTAAHRGLRNDLTPVEVARSTDLGEFGSLLDSERFILNVHSAYAEADGQRADRATAFTDLITWTGSPVHTRV</sequence>
<dbReference type="PANTHER" id="PTHR42951">
    <property type="entry name" value="METALLO-BETA-LACTAMASE DOMAIN-CONTAINING"/>
    <property type="match status" value="1"/>
</dbReference>
<dbReference type="PANTHER" id="PTHR42951:SF4">
    <property type="entry name" value="ACYL-COENZYME A THIOESTERASE MBLAC2"/>
    <property type="match status" value="1"/>
</dbReference>
<dbReference type="SMART" id="SM00849">
    <property type="entry name" value="Lactamase_B"/>
    <property type="match status" value="1"/>
</dbReference>
<evidence type="ECO:0000313" key="2">
    <source>
        <dbReference type="EMBL" id="MFB9645567.1"/>
    </source>
</evidence>